<feature type="region of interest" description="Disordered" evidence="1">
    <location>
        <begin position="1183"/>
        <end position="1215"/>
    </location>
</feature>
<evidence type="ECO:0000259" key="4">
    <source>
        <dbReference type="PROSITE" id="PS50238"/>
    </source>
</evidence>
<feature type="compositionally biased region" description="Gly residues" evidence="1">
    <location>
        <begin position="450"/>
        <end position="460"/>
    </location>
</feature>
<evidence type="ECO:0000256" key="1">
    <source>
        <dbReference type="SAM" id="MobiDB-lite"/>
    </source>
</evidence>
<sequence length="1376" mass="147763">MAVRATLCVRLAVLLARYISTNVKTGDLRPGDRLPACSNPRFGHPRSVKISSSVVAAGDEASSSPKTSSTSSSPTTSSINTTSFKRVHRNMETFSIAASSASKSVEHTSRAASSSGYYSDSTASSAAEISSSLLETFRTILTEADSYITHFEGRIKLEEEYIKSLRLSLGRQKELDSKVNSKIVGDVGLMADAQRYPGLRRAWIEMRQNDQRELEARTYMVETCRQNVLAPLLAFRDSQERIRKRVKEDLRNSLSQYDETRNVNLPKIRRVYEKKAEEVEHLQLQAQAVEDQRILLSTKTADREATSIHHSRGPSSPDFEPSATSPPSTFSSAAGGGIGGPALMRRKSSRRHSRRQSNASFRSLGNSVRGAESSDERSTFGSPPTTESHLPPSNNPALSTSPPSPNQEKGKPNFLEVFKSREGWDTARKEAPKKIGALINRMREGSQTGSPGGLGPGDGGSSTLSMSETLLGSFGGSGNNPYKATQTIAAKQARAKREVDEADKAYRKAIFDLETLRLRRLRTFKAAAASVLECKAELAHTAQAVWLQSERSQITLHSKGSGLHQHSEELVKIALEDFDQELKAMEANLPGAKTLEDSRVSYVNYWHGELKNLIFGTPLTDYPLTVPYRLNDTVAPPLIVTKCIDFIEKHAIDLPGIYRISAKQSSVKQLALAIEKDELGFQFDAAKDDPAAVAGVFKDYLRQLPEPVLAIPWAERIKYTHEREEHIRNGFALLKGKIRRLPPIHQITLKVIVHHLSKVAQHADQNKMTAANLSVVFSPCLLSEADHETTSVAAAMEEDKTMEDLILYCNDIFDLKTAGAPLLPPISSTRAGELSRVGQSAADAAFASSEVDVEAPSPSDLPFVGGSTNLKRSNAITPAMVSEGTVAVDAKPSTLTTKLQRNDDVLIGAVVSSDPDPTTLQGLPRLQTGDLVASSKGGSSSAAVAGSQRVGSRPVPRAETDASPSTGIVVDDSRTQAIDPVAIGESSAAESPLPTPISSTGLSGEEGQMYLAASSTIEPSTAAAQSTGPLMPGLLTPASVRSLLDNLVDSAQASHGHPTPTAEQGDPHVAATVNSPLEPLQGSALVVPAVHRQHALSILTWLQSASAAALAAFGVVHLSAPLIGLLHLNGDVNDRVDAVSRWMLLGRVAYQSGVGEAVLWASLATHLVAGFAKRLTIRFSVSRSSGPQTTRPGIDNASAGPAEDNEERLQTGTVSTPARSIKLNIAQKSGYLLAPFALHHAFVNRILPSSRTPPIFGLSPSELDYSSVSHSLSHPSVPVRLITATAYTLLLGTFAVHTTYALPALLRSLPGRFRASKKARCSQLQGSTLLAALLLASLLAIVPMSSSNRLAISGTLKNRYDTVLGSAFPTRYFFQS</sequence>
<dbReference type="SMART" id="SM00324">
    <property type="entry name" value="RhoGAP"/>
    <property type="match status" value="1"/>
</dbReference>
<accession>A0A8H8QSX1</accession>
<dbReference type="InterPro" id="IPR008936">
    <property type="entry name" value="Rho_GTPase_activation_prot"/>
</dbReference>
<feature type="compositionally biased region" description="Low complexity" evidence="1">
    <location>
        <begin position="932"/>
        <end position="952"/>
    </location>
</feature>
<feature type="signal peptide" evidence="3">
    <location>
        <begin position="1"/>
        <end position="16"/>
    </location>
</feature>
<dbReference type="Proteomes" id="UP000658997">
    <property type="component" value="Unassembled WGS sequence"/>
</dbReference>
<dbReference type="InterPro" id="IPR027267">
    <property type="entry name" value="AH/BAR_dom_sf"/>
</dbReference>
<feature type="chain" id="PRO_5034950184" description="Rho-GAP domain-containing protein" evidence="3">
    <location>
        <begin position="17"/>
        <end position="1376"/>
    </location>
</feature>
<keyword evidence="2" id="KW-1133">Transmembrane helix</keyword>
<dbReference type="InterPro" id="IPR039960">
    <property type="entry name" value="MCP1"/>
</dbReference>
<dbReference type="GO" id="GO:0007165">
    <property type="term" value="P:signal transduction"/>
    <property type="evidence" value="ECO:0007669"/>
    <property type="project" value="InterPro"/>
</dbReference>
<proteinExistence type="predicted"/>
<dbReference type="PANTHER" id="PTHR38409:SF1">
    <property type="entry name" value="MITOCHONDRIAL ADAPTER PROTEIN MCP1"/>
    <property type="match status" value="1"/>
</dbReference>
<feature type="region of interest" description="Disordered" evidence="1">
    <location>
        <begin position="443"/>
        <end position="479"/>
    </location>
</feature>
<feature type="compositionally biased region" description="Low complexity" evidence="1">
    <location>
        <begin position="62"/>
        <end position="83"/>
    </location>
</feature>
<feature type="compositionally biased region" description="Polar residues" evidence="1">
    <location>
        <begin position="379"/>
        <end position="401"/>
    </location>
</feature>
<dbReference type="Gene3D" id="1.10.555.10">
    <property type="entry name" value="Rho GTPase activation protein"/>
    <property type="match status" value="1"/>
</dbReference>
<dbReference type="PANTHER" id="PTHR38409">
    <property type="entry name" value="MDM10-COMPLEMENTING PROTEIN 1"/>
    <property type="match status" value="1"/>
</dbReference>
<protein>
    <recommendedName>
        <fullName evidence="4">Rho-GAP domain-containing protein</fullName>
    </recommendedName>
</protein>
<evidence type="ECO:0000256" key="2">
    <source>
        <dbReference type="SAM" id="Phobius"/>
    </source>
</evidence>
<evidence type="ECO:0000256" key="3">
    <source>
        <dbReference type="SAM" id="SignalP"/>
    </source>
</evidence>
<name>A0A8H8QSX1_9BASI</name>
<feature type="transmembrane region" description="Helical" evidence="2">
    <location>
        <begin position="1327"/>
        <end position="1346"/>
    </location>
</feature>
<keyword evidence="2" id="KW-0812">Transmembrane</keyword>
<dbReference type="Pfam" id="PF00620">
    <property type="entry name" value="RhoGAP"/>
    <property type="match status" value="1"/>
</dbReference>
<feature type="compositionally biased region" description="Low complexity" evidence="1">
    <location>
        <begin position="321"/>
        <end position="333"/>
    </location>
</feature>
<keyword evidence="6" id="KW-1185">Reference proteome</keyword>
<comment type="caution">
    <text evidence="5">The sequence shown here is derived from an EMBL/GenBank/DDBJ whole genome shotgun (WGS) entry which is preliminary data.</text>
</comment>
<gene>
    <name evidence="5" type="ORF">UBRO2_04823</name>
</gene>
<organism evidence="5 6">
    <name type="scientific">Ustilago bromivora</name>
    <dbReference type="NCBI Taxonomy" id="307758"/>
    <lineage>
        <taxon>Eukaryota</taxon>
        <taxon>Fungi</taxon>
        <taxon>Dikarya</taxon>
        <taxon>Basidiomycota</taxon>
        <taxon>Ustilaginomycotina</taxon>
        <taxon>Ustilaginomycetes</taxon>
        <taxon>Ustilaginales</taxon>
        <taxon>Ustilaginaceae</taxon>
        <taxon>Ustilago</taxon>
    </lineage>
</organism>
<dbReference type="FunFam" id="1.20.1270.60:FF:000134">
    <property type="entry name" value="Glucosamine 6-phosphate N-acetyltransferase, putative"/>
    <property type="match status" value="1"/>
</dbReference>
<dbReference type="GO" id="GO:0055088">
    <property type="term" value="P:lipid homeostasis"/>
    <property type="evidence" value="ECO:0007669"/>
    <property type="project" value="InterPro"/>
</dbReference>
<feature type="region of interest" description="Disordered" evidence="1">
    <location>
        <begin position="1051"/>
        <end position="1074"/>
    </location>
</feature>
<dbReference type="PROSITE" id="PS50238">
    <property type="entry name" value="RHOGAP"/>
    <property type="match status" value="1"/>
</dbReference>
<dbReference type="Gene3D" id="1.20.1270.60">
    <property type="entry name" value="Arfaptin homology (AH) domain/BAR domain"/>
    <property type="match status" value="1"/>
</dbReference>
<evidence type="ECO:0000313" key="6">
    <source>
        <dbReference type="Proteomes" id="UP000658997"/>
    </source>
</evidence>
<feature type="domain" description="Rho-GAP" evidence="4">
    <location>
        <begin position="628"/>
        <end position="813"/>
    </location>
</feature>
<dbReference type="EMBL" id="ULHB01000124">
    <property type="protein sequence ID" value="SYW82701.1"/>
    <property type="molecule type" value="Genomic_DNA"/>
</dbReference>
<keyword evidence="2" id="KW-0472">Membrane</keyword>
<feature type="region of interest" description="Disordered" evidence="1">
    <location>
        <begin position="54"/>
        <end position="84"/>
    </location>
</feature>
<feature type="compositionally biased region" description="Basic residues" evidence="1">
    <location>
        <begin position="344"/>
        <end position="355"/>
    </location>
</feature>
<reference evidence="5" key="1">
    <citation type="submission" date="2018-08" db="EMBL/GenBank/DDBJ databases">
        <authorList>
            <person name="Guldener U."/>
        </authorList>
    </citation>
    <scope>NUCLEOTIDE SEQUENCE</scope>
    <source>
        <strain evidence="5">UB2</strain>
    </source>
</reference>
<keyword evidence="3" id="KW-0732">Signal</keyword>
<dbReference type="SUPFAM" id="SSF103657">
    <property type="entry name" value="BAR/IMD domain-like"/>
    <property type="match status" value="1"/>
</dbReference>
<feature type="transmembrane region" description="Helical" evidence="2">
    <location>
        <begin position="1284"/>
        <end position="1306"/>
    </location>
</feature>
<evidence type="ECO:0000313" key="5">
    <source>
        <dbReference type="EMBL" id="SYW82701.1"/>
    </source>
</evidence>
<dbReference type="InterPro" id="IPR000198">
    <property type="entry name" value="RhoGAP_dom"/>
</dbReference>
<dbReference type="SUPFAM" id="SSF48350">
    <property type="entry name" value="GTPase activation domain, GAP"/>
    <property type="match status" value="1"/>
</dbReference>
<feature type="region of interest" description="Disordered" evidence="1">
    <location>
        <begin position="930"/>
        <end position="967"/>
    </location>
</feature>
<feature type="region of interest" description="Disordered" evidence="1">
    <location>
        <begin position="300"/>
        <end position="411"/>
    </location>
</feature>